<reference evidence="1 2" key="1">
    <citation type="journal article" date="2014" name="Genome Biol. Evol.">
        <title>The genome of the myxosporean Thelohanellus kitauei shows adaptations to nutrient acquisition within its fish host.</title>
        <authorList>
            <person name="Yang Y."/>
            <person name="Xiong J."/>
            <person name="Zhou Z."/>
            <person name="Huo F."/>
            <person name="Miao W."/>
            <person name="Ran C."/>
            <person name="Liu Y."/>
            <person name="Zhang J."/>
            <person name="Feng J."/>
            <person name="Wang M."/>
            <person name="Wang M."/>
            <person name="Wang L."/>
            <person name="Yao B."/>
        </authorList>
    </citation>
    <scope>NUCLEOTIDE SEQUENCE [LARGE SCALE GENOMIC DNA]</scope>
    <source>
        <strain evidence="1">Wuqing</strain>
    </source>
</reference>
<comment type="caution">
    <text evidence="1">The sequence shown here is derived from an EMBL/GenBank/DDBJ whole genome shotgun (WGS) entry which is preliminary data.</text>
</comment>
<dbReference type="EMBL" id="JWZT01001940">
    <property type="protein sequence ID" value="KII70879.1"/>
    <property type="molecule type" value="Genomic_DNA"/>
</dbReference>
<evidence type="ECO:0000313" key="2">
    <source>
        <dbReference type="Proteomes" id="UP000031668"/>
    </source>
</evidence>
<sequence>MVNFRIHNADTLFTSCACAFVDLQHHLGAYFGPSYNNSRTVTNHSNGCLVSIKTDSFVHYSSWNFQLVFRHPGRSFSSFNLNKKQYVLNENGLRIKGKFSGMLALSQLSKKLY</sequence>
<dbReference type="Proteomes" id="UP000031668">
    <property type="component" value="Unassembled WGS sequence"/>
</dbReference>
<gene>
    <name evidence="1" type="ORF">RF11_04313</name>
</gene>
<name>A0A0C2IZB9_THEKT</name>
<protein>
    <submittedName>
        <fullName evidence="1">Uncharacterized protein</fullName>
    </submittedName>
</protein>
<keyword evidence="2" id="KW-1185">Reference proteome</keyword>
<accession>A0A0C2IZB9</accession>
<evidence type="ECO:0000313" key="1">
    <source>
        <dbReference type="EMBL" id="KII70879.1"/>
    </source>
</evidence>
<proteinExistence type="predicted"/>
<organism evidence="1 2">
    <name type="scientific">Thelohanellus kitauei</name>
    <name type="common">Myxosporean</name>
    <dbReference type="NCBI Taxonomy" id="669202"/>
    <lineage>
        <taxon>Eukaryota</taxon>
        <taxon>Metazoa</taxon>
        <taxon>Cnidaria</taxon>
        <taxon>Myxozoa</taxon>
        <taxon>Myxosporea</taxon>
        <taxon>Bivalvulida</taxon>
        <taxon>Platysporina</taxon>
        <taxon>Myxobolidae</taxon>
        <taxon>Thelohanellus</taxon>
    </lineage>
</organism>
<dbReference type="AlphaFoldDB" id="A0A0C2IZB9"/>